<dbReference type="GO" id="GO:0016788">
    <property type="term" value="F:hydrolase activity, acting on ester bonds"/>
    <property type="evidence" value="ECO:0007669"/>
    <property type="project" value="InterPro"/>
</dbReference>
<gene>
    <name evidence="3" type="ORF">KP79_PYT23741</name>
</gene>
<sequence>MAAERVTERNPKTVHKALKYKKASVANQRALFESCVPQYPSRQMEFAEALNLDYRASSQYPRPPQDNGSNRYDGRRRERSPRSPAKPQQVTRDQVTTLTTVLQGAVVEGGGRPVFIHCKDRSSGRAAQEALGCFRRVPGASALAVHWHFFTGSVEDIQAWRQLLPNLYVGGECPFSHSSIHEMVLASSDSSSLLLESDAPYVVPTGAGVGINSPWLMRHALWELASLRREDLHLLASQLNAKGSFLCVKDLLACLQYTCNEGMGYLPS</sequence>
<dbReference type="Pfam" id="PF01026">
    <property type="entry name" value="TatD_DNase"/>
    <property type="match status" value="1"/>
</dbReference>
<accession>A0A210QLG3</accession>
<protein>
    <submittedName>
        <fullName evidence="3">Uncharacterized protein</fullName>
    </submittedName>
</protein>
<comment type="caution">
    <text evidence="3">The sequence shown here is derived from an EMBL/GenBank/DDBJ whole genome shotgun (WGS) entry which is preliminary data.</text>
</comment>
<dbReference type="EMBL" id="NEDP02003085">
    <property type="protein sequence ID" value="OWF49565.1"/>
    <property type="molecule type" value="Genomic_DNA"/>
</dbReference>
<reference evidence="3 4" key="1">
    <citation type="journal article" date="2017" name="Nat. Ecol. Evol.">
        <title>Scallop genome provides insights into evolution of bilaterian karyotype and development.</title>
        <authorList>
            <person name="Wang S."/>
            <person name="Zhang J."/>
            <person name="Jiao W."/>
            <person name="Li J."/>
            <person name="Xun X."/>
            <person name="Sun Y."/>
            <person name="Guo X."/>
            <person name="Huan P."/>
            <person name="Dong B."/>
            <person name="Zhang L."/>
            <person name="Hu X."/>
            <person name="Sun X."/>
            <person name="Wang J."/>
            <person name="Zhao C."/>
            <person name="Wang Y."/>
            <person name="Wang D."/>
            <person name="Huang X."/>
            <person name="Wang R."/>
            <person name="Lv J."/>
            <person name="Li Y."/>
            <person name="Zhang Z."/>
            <person name="Liu B."/>
            <person name="Lu W."/>
            <person name="Hui Y."/>
            <person name="Liang J."/>
            <person name="Zhou Z."/>
            <person name="Hou R."/>
            <person name="Li X."/>
            <person name="Liu Y."/>
            <person name="Li H."/>
            <person name="Ning X."/>
            <person name="Lin Y."/>
            <person name="Zhao L."/>
            <person name="Xing Q."/>
            <person name="Dou J."/>
            <person name="Li Y."/>
            <person name="Mao J."/>
            <person name="Guo H."/>
            <person name="Dou H."/>
            <person name="Li T."/>
            <person name="Mu C."/>
            <person name="Jiang W."/>
            <person name="Fu Q."/>
            <person name="Fu X."/>
            <person name="Miao Y."/>
            <person name="Liu J."/>
            <person name="Yu Q."/>
            <person name="Li R."/>
            <person name="Liao H."/>
            <person name="Li X."/>
            <person name="Kong Y."/>
            <person name="Jiang Z."/>
            <person name="Chourrout D."/>
            <person name="Li R."/>
            <person name="Bao Z."/>
        </authorList>
    </citation>
    <scope>NUCLEOTIDE SEQUENCE [LARGE SCALE GENOMIC DNA]</scope>
    <source>
        <strain evidence="3 4">PY_sf001</strain>
    </source>
</reference>
<keyword evidence="4" id="KW-1185">Reference proteome</keyword>
<dbReference type="AlphaFoldDB" id="A0A210QLG3"/>
<proteinExistence type="inferred from homology"/>
<evidence type="ECO:0000313" key="4">
    <source>
        <dbReference type="Proteomes" id="UP000242188"/>
    </source>
</evidence>
<dbReference type="SUPFAM" id="SSF51556">
    <property type="entry name" value="Metallo-dependent hydrolases"/>
    <property type="match status" value="1"/>
</dbReference>
<dbReference type="InterPro" id="IPR032466">
    <property type="entry name" value="Metal_Hydrolase"/>
</dbReference>
<comment type="similarity">
    <text evidence="1">Belongs to the metallo-dependent hydrolases superfamily. TatD-type hydrolase family.</text>
</comment>
<evidence type="ECO:0000256" key="1">
    <source>
        <dbReference type="ARBA" id="ARBA00009275"/>
    </source>
</evidence>
<name>A0A210QLG3_MIZYE</name>
<dbReference type="OrthoDB" id="6142500at2759"/>
<dbReference type="Proteomes" id="UP000242188">
    <property type="component" value="Unassembled WGS sequence"/>
</dbReference>
<feature type="compositionally biased region" description="Polar residues" evidence="2">
    <location>
        <begin position="56"/>
        <end position="70"/>
    </location>
</feature>
<feature type="region of interest" description="Disordered" evidence="2">
    <location>
        <begin position="55"/>
        <end position="94"/>
    </location>
</feature>
<evidence type="ECO:0000313" key="3">
    <source>
        <dbReference type="EMBL" id="OWF49565.1"/>
    </source>
</evidence>
<dbReference type="Gene3D" id="3.20.20.140">
    <property type="entry name" value="Metal-dependent hydrolases"/>
    <property type="match status" value="1"/>
</dbReference>
<dbReference type="InterPro" id="IPR001130">
    <property type="entry name" value="TatD-like"/>
</dbReference>
<evidence type="ECO:0000256" key="2">
    <source>
        <dbReference type="SAM" id="MobiDB-lite"/>
    </source>
</evidence>
<organism evidence="3 4">
    <name type="scientific">Mizuhopecten yessoensis</name>
    <name type="common">Japanese scallop</name>
    <name type="synonym">Patinopecten yessoensis</name>
    <dbReference type="NCBI Taxonomy" id="6573"/>
    <lineage>
        <taxon>Eukaryota</taxon>
        <taxon>Metazoa</taxon>
        <taxon>Spiralia</taxon>
        <taxon>Lophotrochozoa</taxon>
        <taxon>Mollusca</taxon>
        <taxon>Bivalvia</taxon>
        <taxon>Autobranchia</taxon>
        <taxon>Pteriomorphia</taxon>
        <taxon>Pectinida</taxon>
        <taxon>Pectinoidea</taxon>
        <taxon>Pectinidae</taxon>
        <taxon>Mizuhopecten</taxon>
    </lineage>
</organism>